<organism evidence="4">
    <name type="scientific">marine metagenome</name>
    <dbReference type="NCBI Taxonomy" id="408172"/>
    <lineage>
        <taxon>unclassified sequences</taxon>
        <taxon>metagenomes</taxon>
        <taxon>ecological metagenomes</taxon>
    </lineage>
</organism>
<gene>
    <name evidence="4" type="ORF">METZ01_LOCUS490821</name>
</gene>
<dbReference type="InterPro" id="IPR002421">
    <property type="entry name" value="5-3_exonuclease"/>
</dbReference>
<evidence type="ECO:0000259" key="3">
    <source>
        <dbReference type="SMART" id="SM00475"/>
    </source>
</evidence>
<dbReference type="GO" id="GO:0008409">
    <property type="term" value="F:5'-3' exonuclease activity"/>
    <property type="evidence" value="ECO:0007669"/>
    <property type="project" value="InterPro"/>
</dbReference>
<dbReference type="PANTHER" id="PTHR42646">
    <property type="entry name" value="FLAP ENDONUCLEASE XNI"/>
    <property type="match status" value="1"/>
</dbReference>
<dbReference type="GO" id="GO:0033567">
    <property type="term" value="P:DNA replication, Okazaki fragment processing"/>
    <property type="evidence" value="ECO:0007669"/>
    <property type="project" value="InterPro"/>
</dbReference>
<dbReference type="CDD" id="cd09859">
    <property type="entry name" value="PIN_53EXO"/>
    <property type="match status" value="1"/>
</dbReference>
<dbReference type="GO" id="GO:0017108">
    <property type="term" value="F:5'-flap endonuclease activity"/>
    <property type="evidence" value="ECO:0007669"/>
    <property type="project" value="InterPro"/>
</dbReference>
<sequence length="134" mass="14704">MTDNTLVLVDGSYYLFRAYHAMPPLNNASGEPTGVIFGVINMIKKHLTEGGPDYFAVIFDAKGKTFRNDLYKDYKANRPSMPDDLAVQIKPLHNLIRALGIPLLVIDGVEADDVIATLAKQAAQRKIKTIVSTG</sequence>
<dbReference type="AlphaFoldDB" id="A0A383D084"/>
<dbReference type="PANTHER" id="PTHR42646:SF2">
    <property type="entry name" value="5'-3' EXONUCLEASE FAMILY PROTEIN"/>
    <property type="match status" value="1"/>
</dbReference>
<dbReference type="GO" id="GO:0003677">
    <property type="term" value="F:DNA binding"/>
    <property type="evidence" value="ECO:0007669"/>
    <property type="project" value="InterPro"/>
</dbReference>
<dbReference type="SUPFAM" id="SSF88723">
    <property type="entry name" value="PIN domain-like"/>
    <property type="match status" value="1"/>
</dbReference>
<keyword evidence="1" id="KW-0540">Nuclease</keyword>
<name>A0A383D084_9ZZZZ</name>
<dbReference type="Gene3D" id="3.40.50.1010">
    <property type="entry name" value="5'-nuclease"/>
    <property type="match status" value="1"/>
</dbReference>
<dbReference type="Pfam" id="PF02739">
    <property type="entry name" value="5_3_exonuc_N"/>
    <property type="match status" value="1"/>
</dbReference>
<feature type="non-terminal residue" evidence="4">
    <location>
        <position position="134"/>
    </location>
</feature>
<dbReference type="SMART" id="SM00475">
    <property type="entry name" value="53EXOc"/>
    <property type="match status" value="1"/>
</dbReference>
<dbReference type="EMBL" id="UINC01213273">
    <property type="protein sequence ID" value="SVE37967.1"/>
    <property type="molecule type" value="Genomic_DNA"/>
</dbReference>
<accession>A0A383D084</accession>
<dbReference type="InterPro" id="IPR038969">
    <property type="entry name" value="FEN"/>
</dbReference>
<feature type="domain" description="5'-3' exonuclease" evidence="3">
    <location>
        <begin position="3"/>
        <end position="134"/>
    </location>
</feature>
<protein>
    <recommendedName>
        <fullName evidence="3">5'-3' exonuclease domain-containing protein</fullName>
    </recommendedName>
</protein>
<evidence type="ECO:0000313" key="4">
    <source>
        <dbReference type="EMBL" id="SVE37967.1"/>
    </source>
</evidence>
<dbReference type="InterPro" id="IPR020046">
    <property type="entry name" value="5-3_exonucl_a-hlix_arch_N"/>
</dbReference>
<reference evidence="4" key="1">
    <citation type="submission" date="2018-05" db="EMBL/GenBank/DDBJ databases">
        <authorList>
            <person name="Lanie J.A."/>
            <person name="Ng W.-L."/>
            <person name="Kazmierczak K.M."/>
            <person name="Andrzejewski T.M."/>
            <person name="Davidsen T.M."/>
            <person name="Wayne K.J."/>
            <person name="Tettelin H."/>
            <person name="Glass J.I."/>
            <person name="Rusch D."/>
            <person name="Podicherti R."/>
            <person name="Tsui H.-C.T."/>
            <person name="Winkler M.E."/>
        </authorList>
    </citation>
    <scope>NUCLEOTIDE SEQUENCE</scope>
</reference>
<dbReference type="InterPro" id="IPR029060">
    <property type="entry name" value="PIN-like_dom_sf"/>
</dbReference>
<proteinExistence type="predicted"/>
<evidence type="ECO:0000256" key="2">
    <source>
        <dbReference type="ARBA" id="ARBA00022801"/>
    </source>
</evidence>
<evidence type="ECO:0000256" key="1">
    <source>
        <dbReference type="ARBA" id="ARBA00022722"/>
    </source>
</evidence>
<keyword evidence="2" id="KW-0378">Hydrolase</keyword>